<accession>A0A0A3XIR5</accession>
<comment type="caution">
    <text evidence="1">The sequence shown here is derived from an EMBL/GenBank/DDBJ whole genome shotgun (WGS) entry which is preliminary data.</text>
</comment>
<dbReference type="EMBL" id="JRPN01000078">
    <property type="protein sequence ID" value="KGT73021.1"/>
    <property type="molecule type" value="Genomic_DNA"/>
</dbReference>
<name>A0A0A3XIR5_BRAJP</name>
<dbReference type="RefSeq" id="WP_041960919.1">
    <property type="nucleotide sequence ID" value="NZ_CP081350.1"/>
</dbReference>
<dbReference type="Proteomes" id="UP000030377">
    <property type="component" value="Unassembled WGS sequence"/>
</dbReference>
<organism evidence="1 2">
    <name type="scientific">Bradyrhizobium japonicum</name>
    <dbReference type="NCBI Taxonomy" id="375"/>
    <lineage>
        <taxon>Bacteria</taxon>
        <taxon>Pseudomonadati</taxon>
        <taxon>Pseudomonadota</taxon>
        <taxon>Alphaproteobacteria</taxon>
        <taxon>Hyphomicrobiales</taxon>
        <taxon>Nitrobacteraceae</taxon>
        <taxon>Bradyrhizobium</taxon>
    </lineage>
</organism>
<sequence>MKDYQAQLEKLRRDAAECKLISELATDVSKRAMFDRLAAHLGVLADQVEQEMLSRNKSGKSQI</sequence>
<evidence type="ECO:0000313" key="2">
    <source>
        <dbReference type="Proteomes" id="UP000030377"/>
    </source>
</evidence>
<dbReference type="AlphaFoldDB" id="A0A0A3XIR5"/>
<evidence type="ECO:0000313" key="1">
    <source>
        <dbReference type="EMBL" id="KGT73021.1"/>
    </source>
</evidence>
<protein>
    <submittedName>
        <fullName evidence="1">Uncharacterized protein</fullName>
    </submittedName>
</protein>
<reference evidence="1 2" key="1">
    <citation type="submission" date="2014-09" db="EMBL/GenBank/DDBJ databases">
        <title>Draft genome of Bradyrhizobium japonicum Is-34.</title>
        <authorList>
            <person name="Tsurumaru H."/>
            <person name="Yamakawa T."/>
            <person name="Hashimoto S."/>
            <person name="Okizaki K."/>
            <person name="Kanesaki Y."/>
            <person name="Yoshikawa H."/>
            <person name="Yajima S."/>
        </authorList>
    </citation>
    <scope>NUCLEOTIDE SEQUENCE [LARGE SCALE GENOMIC DNA]</scope>
    <source>
        <strain evidence="1 2">Is-34</strain>
    </source>
</reference>
<proteinExistence type="predicted"/>
<gene>
    <name evidence="1" type="ORF">MA20_46915</name>
</gene>